<reference evidence="9" key="1">
    <citation type="submission" date="2022-08" db="EMBL/GenBank/DDBJ databases">
        <title>Novel sulphate-reducing endosymbionts in the free-living metamonad Anaeramoeba.</title>
        <authorList>
            <person name="Jerlstrom-Hultqvist J."/>
            <person name="Cepicka I."/>
            <person name="Gallot-Lavallee L."/>
            <person name="Salas-Leiva D."/>
            <person name="Curtis B.A."/>
            <person name="Zahonova K."/>
            <person name="Pipaliya S."/>
            <person name="Dacks J."/>
            <person name="Roger A.J."/>
        </authorList>
    </citation>
    <scope>NUCLEOTIDE SEQUENCE</scope>
    <source>
        <strain evidence="9">Busselton2</strain>
    </source>
</reference>
<evidence type="ECO:0000259" key="8">
    <source>
        <dbReference type="Pfam" id="PF19272"/>
    </source>
</evidence>
<keyword evidence="5" id="KW-0325">Glycoprotein</keyword>
<dbReference type="InterPro" id="IPR029052">
    <property type="entry name" value="Metallo-depent_PP-like"/>
</dbReference>
<keyword evidence="6" id="KW-1133">Transmembrane helix</keyword>
<evidence type="ECO:0000313" key="10">
    <source>
        <dbReference type="Proteomes" id="UP001146793"/>
    </source>
</evidence>
<keyword evidence="4" id="KW-0378">Hydrolase</keyword>
<dbReference type="Pfam" id="PF19272">
    <property type="entry name" value="ASMase_C"/>
    <property type="match status" value="1"/>
</dbReference>
<dbReference type="GO" id="GO:0016787">
    <property type="term" value="F:hydrolase activity"/>
    <property type="evidence" value="ECO:0007669"/>
    <property type="project" value="UniProtKB-KW"/>
</dbReference>
<keyword evidence="3" id="KW-0964">Secreted</keyword>
<dbReference type="EMBL" id="JANTQA010000008">
    <property type="protein sequence ID" value="KAJ3452200.1"/>
    <property type="molecule type" value="Genomic_DNA"/>
</dbReference>
<gene>
    <name evidence="9" type="ORF">M0812_03964</name>
</gene>
<keyword evidence="6" id="KW-0812">Transmembrane</keyword>
<comment type="caution">
    <text evidence="9">The sequence shown here is derived from an EMBL/GenBank/DDBJ whole genome shotgun (WGS) entry which is preliminary data.</text>
</comment>
<feature type="transmembrane region" description="Helical" evidence="6">
    <location>
        <begin position="12"/>
        <end position="32"/>
    </location>
</feature>
<protein>
    <submittedName>
        <fullName evidence="9">Sphingomyelin phosphodiesterase</fullName>
    </submittedName>
</protein>
<dbReference type="AlphaFoldDB" id="A0AAV8AJS0"/>
<evidence type="ECO:0000256" key="2">
    <source>
        <dbReference type="ARBA" id="ARBA00008234"/>
    </source>
</evidence>
<feature type="domain" description="Calcineurin-like phosphoesterase" evidence="7">
    <location>
        <begin position="30"/>
        <end position="284"/>
    </location>
</feature>
<evidence type="ECO:0000256" key="3">
    <source>
        <dbReference type="ARBA" id="ARBA00022525"/>
    </source>
</evidence>
<dbReference type="PANTHER" id="PTHR10340">
    <property type="entry name" value="SPHINGOMYELIN PHOSPHODIESTERASE"/>
    <property type="match status" value="1"/>
</dbReference>
<keyword evidence="6" id="KW-0472">Membrane</keyword>
<proteinExistence type="inferred from homology"/>
<dbReference type="PANTHER" id="PTHR10340:SF57">
    <property type="entry name" value="METALLOPHOS DOMAIN-CONTAINING PROTEIN"/>
    <property type="match status" value="1"/>
</dbReference>
<name>A0AAV8AJS0_9EUKA</name>
<dbReference type="InterPro" id="IPR004843">
    <property type="entry name" value="Calcineurin-like_PHP"/>
</dbReference>
<evidence type="ECO:0000256" key="5">
    <source>
        <dbReference type="ARBA" id="ARBA00023180"/>
    </source>
</evidence>
<comment type="subcellular location">
    <subcellularLocation>
        <location evidence="1">Secreted</location>
    </subcellularLocation>
</comment>
<evidence type="ECO:0000256" key="4">
    <source>
        <dbReference type="ARBA" id="ARBA00022801"/>
    </source>
</evidence>
<dbReference type="Gene3D" id="3.60.21.10">
    <property type="match status" value="1"/>
</dbReference>
<dbReference type="Pfam" id="PF00149">
    <property type="entry name" value="Metallophos"/>
    <property type="match status" value="1"/>
</dbReference>
<dbReference type="InterPro" id="IPR045473">
    <property type="entry name" value="ASM_C"/>
</dbReference>
<accession>A0AAV8AJS0</accession>
<dbReference type="SUPFAM" id="SSF56300">
    <property type="entry name" value="Metallo-dependent phosphatases"/>
    <property type="match status" value="1"/>
</dbReference>
<dbReference type="Proteomes" id="UP001146793">
    <property type="component" value="Unassembled WGS sequence"/>
</dbReference>
<evidence type="ECO:0000313" key="9">
    <source>
        <dbReference type="EMBL" id="KAJ3452200.1"/>
    </source>
</evidence>
<feature type="domain" description="Sphingomyelin phosphodiesterase C-terminal" evidence="8">
    <location>
        <begin position="309"/>
        <end position="421"/>
    </location>
</feature>
<evidence type="ECO:0000259" key="7">
    <source>
        <dbReference type="Pfam" id="PF00149"/>
    </source>
</evidence>
<comment type="similarity">
    <text evidence="2">Belongs to the acid sphingomyelinase family.</text>
</comment>
<sequence length="422" mass="49206">MIFIIPKVNLGFKIVCVFAFLISGIMTSHTFWQISDTHVNYCYRGSTSNTAANGCSRGTGNTGNIGDYKCDTPYWTFRSGIKQMKEIDPNPDFILFSGDLFGHKDTTSFALLKVFEKTIVTIKKHFPNIPLIYSLGNTDLWPRNNFSSETHENYLTEISTIMSDDFDDEQKKTWNKYGYYSTIIQKKLRVVTLNTIIYYVNNKLTKGLGGDVYRQLAWLKNQVKLAKENDQMVIVHGHVPAGIRKNGYSSYKTHFNNYVVDKLNSIESEYPGIIKLYVFGHKHRDTLRITHAGTPMLCAPSFSFYYNVNSALARHFQYDLNNKVFTSYQNYWSDLNEANEDEKIIWKPLYNTTQSPMNFNNLNNENWVDFIYELEHNNDTFQIWYERRKAMYPMPICDKLCKKDLICLIKTLTKTEYFDCME</sequence>
<evidence type="ECO:0000256" key="6">
    <source>
        <dbReference type="SAM" id="Phobius"/>
    </source>
</evidence>
<dbReference type="GO" id="GO:0005576">
    <property type="term" value="C:extracellular region"/>
    <property type="evidence" value="ECO:0007669"/>
    <property type="project" value="UniProtKB-SubCell"/>
</dbReference>
<evidence type="ECO:0000256" key="1">
    <source>
        <dbReference type="ARBA" id="ARBA00004613"/>
    </source>
</evidence>
<organism evidence="9 10">
    <name type="scientific">Anaeramoeba flamelloides</name>
    <dbReference type="NCBI Taxonomy" id="1746091"/>
    <lineage>
        <taxon>Eukaryota</taxon>
        <taxon>Metamonada</taxon>
        <taxon>Anaeramoebidae</taxon>
        <taxon>Anaeramoeba</taxon>
    </lineage>
</organism>